<name>A0A6M3LSV0_9ZZZZ</name>
<dbReference type="EMBL" id="MT143573">
    <property type="protein sequence ID" value="QJA98350.1"/>
    <property type="molecule type" value="Genomic_DNA"/>
</dbReference>
<gene>
    <name evidence="1" type="ORF">MM171A01909_0010</name>
    <name evidence="2" type="ORF">MM171B02223_0011</name>
</gene>
<sequence length="104" mass="11447">MRRVLVVEQIDKAAKDLAKELGCSEIARNVPRFEGYVKSLPSVVIESETNPGVILGAFPAANVPTLEDLPEPEKVKTLIEIVEALRQDVTKLGDRVKLLEPTKL</sequence>
<dbReference type="EMBL" id="MT143721">
    <property type="protein sequence ID" value="QJB01652.1"/>
    <property type="molecule type" value="Genomic_DNA"/>
</dbReference>
<accession>A0A6M3LSV0</accession>
<dbReference type="AlphaFoldDB" id="A0A6M3LSV0"/>
<proteinExistence type="predicted"/>
<reference evidence="1" key="1">
    <citation type="submission" date="2020-03" db="EMBL/GenBank/DDBJ databases">
        <title>The deep terrestrial virosphere.</title>
        <authorList>
            <person name="Holmfeldt K."/>
            <person name="Nilsson E."/>
            <person name="Simone D."/>
            <person name="Lopez-Fernandez M."/>
            <person name="Wu X."/>
            <person name="de Brujin I."/>
            <person name="Lundin D."/>
            <person name="Andersson A."/>
            <person name="Bertilsson S."/>
            <person name="Dopson M."/>
        </authorList>
    </citation>
    <scope>NUCLEOTIDE SEQUENCE</scope>
    <source>
        <strain evidence="1">MM171A01909</strain>
        <strain evidence="2">MM171B02223</strain>
    </source>
</reference>
<protein>
    <submittedName>
        <fullName evidence="1">Uncharacterized protein</fullName>
    </submittedName>
</protein>
<evidence type="ECO:0000313" key="2">
    <source>
        <dbReference type="EMBL" id="QJB01652.1"/>
    </source>
</evidence>
<evidence type="ECO:0000313" key="1">
    <source>
        <dbReference type="EMBL" id="QJA98350.1"/>
    </source>
</evidence>
<organism evidence="1">
    <name type="scientific">viral metagenome</name>
    <dbReference type="NCBI Taxonomy" id="1070528"/>
    <lineage>
        <taxon>unclassified sequences</taxon>
        <taxon>metagenomes</taxon>
        <taxon>organismal metagenomes</taxon>
    </lineage>
</organism>